<keyword evidence="1" id="KW-1133">Transmembrane helix</keyword>
<accession>A0A195BY35</accession>
<name>A0A195BY35_9HYME</name>
<reference evidence="2 3" key="1">
    <citation type="submission" date="2015-09" db="EMBL/GenBank/DDBJ databases">
        <title>Atta colombica WGS genome.</title>
        <authorList>
            <person name="Nygaard S."/>
            <person name="Hu H."/>
            <person name="Boomsma J."/>
            <person name="Zhang G."/>
        </authorList>
    </citation>
    <scope>NUCLEOTIDE SEQUENCE [LARGE SCALE GENOMIC DNA]</scope>
    <source>
        <strain evidence="2">Treedump-2</strain>
        <tissue evidence="2">Whole body</tissue>
    </source>
</reference>
<keyword evidence="3" id="KW-1185">Reference proteome</keyword>
<keyword evidence="1" id="KW-0472">Membrane</keyword>
<sequence>MSYESVQRWIDEMMPKIIENLELDIHKAQYELLESTGNFMSNIYCIRLKFENKTNRQKEELSMILKKPIIARIDLQFHNEILFYQMYQTYEEVMMKTVQPVEPLATLCHGDFTLDNLLFKTKNEYLLNTGVQDIEKYSYNALLSDFKRGALFGFVVMCVFTSIILGYLSPEVLIQEILDFGPLKSTKKQRYVGEDKISKILVDALLYLKGLGCLKHVL</sequence>
<evidence type="ECO:0000313" key="3">
    <source>
        <dbReference type="Proteomes" id="UP000078540"/>
    </source>
</evidence>
<evidence type="ECO:0000313" key="2">
    <source>
        <dbReference type="EMBL" id="KYM93210.1"/>
    </source>
</evidence>
<dbReference type="Proteomes" id="UP000078540">
    <property type="component" value="Unassembled WGS sequence"/>
</dbReference>
<dbReference type="AlphaFoldDB" id="A0A195BY35"/>
<evidence type="ECO:0000256" key="1">
    <source>
        <dbReference type="SAM" id="Phobius"/>
    </source>
</evidence>
<protein>
    <recommendedName>
        <fullName evidence="4">CHK kinase-like domain-containing protein</fullName>
    </recommendedName>
</protein>
<organism evidence="2 3">
    <name type="scientific">Atta colombica</name>
    <dbReference type="NCBI Taxonomy" id="520822"/>
    <lineage>
        <taxon>Eukaryota</taxon>
        <taxon>Metazoa</taxon>
        <taxon>Ecdysozoa</taxon>
        <taxon>Arthropoda</taxon>
        <taxon>Hexapoda</taxon>
        <taxon>Insecta</taxon>
        <taxon>Pterygota</taxon>
        <taxon>Neoptera</taxon>
        <taxon>Endopterygota</taxon>
        <taxon>Hymenoptera</taxon>
        <taxon>Apocrita</taxon>
        <taxon>Aculeata</taxon>
        <taxon>Formicoidea</taxon>
        <taxon>Formicidae</taxon>
        <taxon>Myrmicinae</taxon>
        <taxon>Atta</taxon>
    </lineage>
</organism>
<dbReference type="EMBL" id="KQ976394">
    <property type="protein sequence ID" value="KYM93210.1"/>
    <property type="molecule type" value="Genomic_DNA"/>
</dbReference>
<keyword evidence="1" id="KW-0812">Transmembrane</keyword>
<feature type="transmembrane region" description="Helical" evidence="1">
    <location>
        <begin position="149"/>
        <end position="168"/>
    </location>
</feature>
<proteinExistence type="predicted"/>
<evidence type="ECO:0008006" key="4">
    <source>
        <dbReference type="Google" id="ProtNLM"/>
    </source>
</evidence>
<gene>
    <name evidence="2" type="ORF">ALC53_00146</name>
</gene>